<keyword evidence="3" id="KW-1185">Reference proteome</keyword>
<dbReference type="AlphaFoldDB" id="A0AAV0ZA86"/>
<gene>
    <name evidence="2" type="ORF">VFH_I156080</name>
</gene>
<evidence type="ECO:0000313" key="3">
    <source>
        <dbReference type="Proteomes" id="UP001157006"/>
    </source>
</evidence>
<feature type="transmembrane region" description="Helical" evidence="1">
    <location>
        <begin position="88"/>
        <end position="105"/>
    </location>
</feature>
<organism evidence="2 3">
    <name type="scientific">Vicia faba</name>
    <name type="common">Broad bean</name>
    <name type="synonym">Faba vulgaris</name>
    <dbReference type="NCBI Taxonomy" id="3906"/>
    <lineage>
        <taxon>Eukaryota</taxon>
        <taxon>Viridiplantae</taxon>
        <taxon>Streptophyta</taxon>
        <taxon>Embryophyta</taxon>
        <taxon>Tracheophyta</taxon>
        <taxon>Spermatophyta</taxon>
        <taxon>Magnoliopsida</taxon>
        <taxon>eudicotyledons</taxon>
        <taxon>Gunneridae</taxon>
        <taxon>Pentapetalae</taxon>
        <taxon>rosids</taxon>
        <taxon>fabids</taxon>
        <taxon>Fabales</taxon>
        <taxon>Fabaceae</taxon>
        <taxon>Papilionoideae</taxon>
        <taxon>50 kb inversion clade</taxon>
        <taxon>NPAAA clade</taxon>
        <taxon>Hologalegina</taxon>
        <taxon>IRL clade</taxon>
        <taxon>Fabeae</taxon>
        <taxon>Vicia</taxon>
    </lineage>
</organism>
<keyword evidence="1" id="KW-1133">Transmembrane helix</keyword>
<keyword evidence="1" id="KW-0472">Membrane</keyword>
<keyword evidence="1" id="KW-0812">Transmembrane</keyword>
<evidence type="ECO:0000256" key="1">
    <source>
        <dbReference type="SAM" id="Phobius"/>
    </source>
</evidence>
<protein>
    <submittedName>
        <fullName evidence="2">Uncharacterized protein</fullName>
    </submittedName>
</protein>
<proteinExistence type="predicted"/>
<accession>A0AAV0ZA86</accession>
<dbReference type="EMBL" id="OX451735">
    <property type="protein sequence ID" value="CAI8594741.1"/>
    <property type="molecule type" value="Genomic_DNA"/>
</dbReference>
<reference evidence="2 3" key="1">
    <citation type="submission" date="2023-01" db="EMBL/GenBank/DDBJ databases">
        <authorList>
            <person name="Kreplak J."/>
        </authorList>
    </citation>
    <scope>NUCLEOTIDE SEQUENCE [LARGE SCALE GENOMIC DNA]</scope>
</reference>
<sequence length="159" mass="18073">MVMKCNFLSSLWGECSKKSSLHSGVKNERNHVPSRRRRRLRSKLLQSRGLGGSKVAELGSIARSRFVRVKVTMVRLVLICCRFKGRKANMVLHVFGLICIGYAGLNLDCCRQHRTALNAGHLDRFWTVLQVVFAGLFLSGFDCFNSKFYGRLDKGCNRF</sequence>
<name>A0AAV0ZA86_VICFA</name>
<dbReference type="Proteomes" id="UP001157006">
    <property type="component" value="Chromosome 1S"/>
</dbReference>
<feature type="transmembrane region" description="Helical" evidence="1">
    <location>
        <begin position="125"/>
        <end position="144"/>
    </location>
</feature>
<evidence type="ECO:0000313" key="2">
    <source>
        <dbReference type="EMBL" id="CAI8594741.1"/>
    </source>
</evidence>